<gene>
    <name evidence="2" type="ORF">OH76DRAFT_185455</name>
</gene>
<feature type="transmembrane region" description="Helical" evidence="1">
    <location>
        <begin position="75"/>
        <end position="97"/>
    </location>
</feature>
<protein>
    <submittedName>
        <fullName evidence="2">Uncharacterized protein</fullName>
    </submittedName>
</protein>
<proteinExistence type="predicted"/>
<keyword evidence="3" id="KW-1185">Reference proteome</keyword>
<feature type="transmembrane region" description="Helical" evidence="1">
    <location>
        <begin position="144"/>
        <end position="172"/>
    </location>
</feature>
<dbReference type="OrthoDB" id="2739873at2759"/>
<accession>A0A371CN49</accession>
<keyword evidence="1" id="KW-0812">Transmembrane</keyword>
<organism evidence="2 3">
    <name type="scientific">Lentinus brumalis</name>
    <dbReference type="NCBI Taxonomy" id="2498619"/>
    <lineage>
        <taxon>Eukaryota</taxon>
        <taxon>Fungi</taxon>
        <taxon>Dikarya</taxon>
        <taxon>Basidiomycota</taxon>
        <taxon>Agaricomycotina</taxon>
        <taxon>Agaricomycetes</taxon>
        <taxon>Polyporales</taxon>
        <taxon>Polyporaceae</taxon>
        <taxon>Lentinus</taxon>
    </lineage>
</organism>
<reference evidence="2 3" key="1">
    <citation type="journal article" date="2018" name="Biotechnol. Biofuels">
        <title>Integrative visual omics of the white-rot fungus Polyporus brumalis exposes the biotechnological potential of its oxidative enzymes for delignifying raw plant biomass.</title>
        <authorList>
            <person name="Miyauchi S."/>
            <person name="Rancon A."/>
            <person name="Drula E."/>
            <person name="Hage H."/>
            <person name="Chaduli D."/>
            <person name="Favel A."/>
            <person name="Grisel S."/>
            <person name="Henrissat B."/>
            <person name="Herpoel-Gimbert I."/>
            <person name="Ruiz-Duenas F.J."/>
            <person name="Chevret D."/>
            <person name="Hainaut M."/>
            <person name="Lin J."/>
            <person name="Wang M."/>
            <person name="Pangilinan J."/>
            <person name="Lipzen A."/>
            <person name="Lesage-Meessen L."/>
            <person name="Navarro D."/>
            <person name="Riley R."/>
            <person name="Grigoriev I.V."/>
            <person name="Zhou S."/>
            <person name="Raouche S."/>
            <person name="Rosso M.N."/>
        </authorList>
    </citation>
    <scope>NUCLEOTIDE SEQUENCE [LARGE SCALE GENOMIC DNA]</scope>
    <source>
        <strain evidence="2 3">BRFM 1820</strain>
    </source>
</reference>
<name>A0A371CN49_9APHY</name>
<sequence>MGYSGYSWYFDDARLEVVESIVASMAENARALDPWWCDLGRTLVDTTMLTLSLGFLTFLTSVLTYLVVSRRLRNSYITLAIWVIPEWVSAVTMWIVALSRVAQEYALLGSYIPGIRGGVDAVTGCLTGMNCIRNSFDPHQKPIYVGHGCVGTALLTGNVLIKEGVLCALVLFYTLAEHPWQGKLMCGIVVAPFLAACVSAAMNVQKVCWPGDTILDNGTRIKAQWEVFDPRGIDPTTGKLTQLSHMVGLAVLALWVWCVCLSRTYETLARHVY</sequence>
<dbReference type="EMBL" id="KZ857504">
    <property type="protein sequence ID" value="RDX41709.1"/>
    <property type="molecule type" value="Genomic_DNA"/>
</dbReference>
<keyword evidence="1" id="KW-1133">Transmembrane helix</keyword>
<feature type="transmembrane region" description="Helical" evidence="1">
    <location>
        <begin position="48"/>
        <end position="68"/>
    </location>
</feature>
<feature type="transmembrane region" description="Helical" evidence="1">
    <location>
        <begin position="243"/>
        <end position="261"/>
    </location>
</feature>
<keyword evidence="1" id="KW-0472">Membrane</keyword>
<evidence type="ECO:0000313" key="3">
    <source>
        <dbReference type="Proteomes" id="UP000256964"/>
    </source>
</evidence>
<dbReference type="Proteomes" id="UP000256964">
    <property type="component" value="Unassembled WGS sequence"/>
</dbReference>
<dbReference type="AlphaFoldDB" id="A0A371CN49"/>
<feature type="transmembrane region" description="Helical" evidence="1">
    <location>
        <begin position="184"/>
        <end position="202"/>
    </location>
</feature>
<evidence type="ECO:0000256" key="1">
    <source>
        <dbReference type="SAM" id="Phobius"/>
    </source>
</evidence>
<evidence type="ECO:0000313" key="2">
    <source>
        <dbReference type="EMBL" id="RDX41709.1"/>
    </source>
</evidence>